<dbReference type="InterPro" id="IPR051431">
    <property type="entry name" value="TFIID_subunit_9"/>
</dbReference>
<dbReference type="GO" id="GO:0046982">
    <property type="term" value="F:protein heterodimerization activity"/>
    <property type="evidence" value="ECO:0007669"/>
    <property type="project" value="InterPro"/>
</dbReference>
<dbReference type="Proteomes" id="UP000188354">
    <property type="component" value="Unassembled WGS sequence"/>
</dbReference>
<dbReference type="InterPro" id="IPR003162">
    <property type="entry name" value="TFIID-31"/>
</dbReference>
<dbReference type="GO" id="GO:0000124">
    <property type="term" value="C:SAGA complex"/>
    <property type="evidence" value="ECO:0007669"/>
    <property type="project" value="TreeGrafter"/>
</dbReference>
<dbReference type="PANTHER" id="PTHR48068">
    <property type="entry name" value="TAF9 RNA POLYMERASE II, TATA BOX-BINDING PROTEIN (TBP)-ASSOCIATED FACTOR"/>
    <property type="match status" value="1"/>
</dbReference>
<keyword evidence="10" id="KW-1185">Reference proteome</keyword>
<evidence type="ECO:0000256" key="3">
    <source>
        <dbReference type="ARBA" id="ARBA00023015"/>
    </source>
</evidence>
<name>A0A394DB71_LUPAN</name>
<keyword evidence="4" id="KW-0804">Transcription</keyword>
<comment type="similarity">
    <text evidence="2">Belongs to the TAF9 family.</text>
</comment>
<dbReference type="InterPro" id="IPR035513">
    <property type="entry name" value="Invertase/methylesterase_inhib"/>
</dbReference>
<dbReference type="Gene3D" id="1.20.140.40">
    <property type="entry name" value="Invertase/pectin methylesterase inhibitor family protein"/>
    <property type="match status" value="1"/>
</dbReference>
<dbReference type="GO" id="GO:0016251">
    <property type="term" value="F:RNA polymerase II general transcription initiation factor activity"/>
    <property type="evidence" value="ECO:0007669"/>
    <property type="project" value="TreeGrafter"/>
</dbReference>
<dbReference type="InterPro" id="IPR009072">
    <property type="entry name" value="Histone-fold"/>
</dbReference>
<feature type="signal peptide" evidence="7">
    <location>
        <begin position="1"/>
        <end position="24"/>
    </location>
</feature>
<protein>
    <recommendedName>
        <fullName evidence="8">Pectinesterase inhibitor domain-containing protein</fullName>
    </recommendedName>
</protein>
<evidence type="ECO:0000256" key="7">
    <source>
        <dbReference type="SAM" id="SignalP"/>
    </source>
</evidence>
<dbReference type="EMBL" id="MLAU01009961">
    <property type="protein sequence ID" value="OIW20495.1"/>
    <property type="molecule type" value="Genomic_DNA"/>
</dbReference>
<proteinExistence type="inferred from homology"/>
<dbReference type="SUPFAM" id="SSF101148">
    <property type="entry name" value="Plant invertase/pectin methylesterase inhibitor"/>
    <property type="match status" value="1"/>
</dbReference>
<keyword evidence="3" id="KW-0805">Transcription regulation</keyword>
<dbReference type="CDD" id="cd07979">
    <property type="entry name" value="HFD_TAF9"/>
    <property type="match status" value="1"/>
</dbReference>
<organism evidence="9 10">
    <name type="scientific">Lupinus angustifolius</name>
    <name type="common">Narrow-leaved blue lupine</name>
    <dbReference type="NCBI Taxonomy" id="3871"/>
    <lineage>
        <taxon>Eukaryota</taxon>
        <taxon>Viridiplantae</taxon>
        <taxon>Streptophyta</taxon>
        <taxon>Embryophyta</taxon>
        <taxon>Tracheophyta</taxon>
        <taxon>Spermatophyta</taxon>
        <taxon>Magnoliopsida</taxon>
        <taxon>eudicotyledons</taxon>
        <taxon>Gunneridae</taxon>
        <taxon>Pentapetalae</taxon>
        <taxon>rosids</taxon>
        <taxon>fabids</taxon>
        <taxon>Fabales</taxon>
        <taxon>Fabaceae</taxon>
        <taxon>Papilionoideae</taxon>
        <taxon>50 kb inversion clade</taxon>
        <taxon>genistoids sensu lato</taxon>
        <taxon>core genistoids</taxon>
        <taxon>Genisteae</taxon>
        <taxon>Lupinus</taxon>
    </lineage>
</organism>
<dbReference type="PANTHER" id="PTHR48068:SF4">
    <property type="entry name" value="TATA-BOX BINDING PROTEIN ASSOCIATED FACTOR 9"/>
    <property type="match status" value="1"/>
</dbReference>
<dbReference type="SUPFAM" id="SSF47113">
    <property type="entry name" value="Histone-fold"/>
    <property type="match status" value="1"/>
</dbReference>
<keyword evidence="7" id="KW-0732">Signal</keyword>
<evidence type="ECO:0000256" key="4">
    <source>
        <dbReference type="ARBA" id="ARBA00023163"/>
    </source>
</evidence>
<dbReference type="GO" id="GO:0004857">
    <property type="term" value="F:enzyme inhibitor activity"/>
    <property type="evidence" value="ECO:0007669"/>
    <property type="project" value="InterPro"/>
</dbReference>
<reference evidence="9 10" key="1">
    <citation type="journal article" date="2017" name="Plant Biotechnol. J.">
        <title>A comprehensive draft genome sequence for lupin (Lupinus angustifolius), an emerging health food: insights into plant-microbe interactions and legume evolution.</title>
        <authorList>
            <person name="Hane J.K."/>
            <person name="Ming Y."/>
            <person name="Kamphuis L.G."/>
            <person name="Nelson M.N."/>
            <person name="Garg G."/>
            <person name="Atkins C.A."/>
            <person name="Bayer P.E."/>
            <person name="Bravo A."/>
            <person name="Bringans S."/>
            <person name="Cannon S."/>
            <person name="Edwards D."/>
            <person name="Foley R."/>
            <person name="Gao L.L."/>
            <person name="Harrison M.J."/>
            <person name="Huang W."/>
            <person name="Hurgobin B."/>
            <person name="Li S."/>
            <person name="Liu C.W."/>
            <person name="McGrath A."/>
            <person name="Morahan G."/>
            <person name="Murray J."/>
            <person name="Weller J."/>
            <person name="Jian J."/>
            <person name="Singh K.B."/>
        </authorList>
    </citation>
    <scope>NUCLEOTIDE SEQUENCE [LARGE SCALE GENOMIC DNA]</scope>
    <source>
        <strain evidence="10">cv. Tanjil</strain>
        <tissue evidence="9">Whole plant</tissue>
    </source>
</reference>
<dbReference type="InterPro" id="IPR034087">
    <property type="entry name" value="C/VIF1"/>
</dbReference>
<dbReference type="GO" id="GO:0051123">
    <property type="term" value="P:RNA polymerase II preinitiation complex assembly"/>
    <property type="evidence" value="ECO:0007669"/>
    <property type="project" value="TreeGrafter"/>
</dbReference>
<dbReference type="AlphaFoldDB" id="A0A394DB71"/>
<dbReference type="CDD" id="cd15796">
    <property type="entry name" value="CIF_like"/>
    <property type="match status" value="1"/>
</dbReference>
<evidence type="ECO:0000313" key="9">
    <source>
        <dbReference type="EMBL" id="OIW20495.1"/>
    </source>
</evidence>
<evidence type="ECO:0000256" key="6">
    <source>
        <dbReference type="SAM" id="MobiDB-lite"/>
    </source>
</evidence>
<sequence length="306" mass="34425">MSTFNSSILFFFLFALISIPSSHCRTFQINGESLIEKTCKKTPHYNVCIQSLYSTPGSVDVRGLAQIMVHVLNAKVNDALNKIHELQKAGTEPKQGLESCARKYNTMLVADVPKAIQSLKKGGDGMVATKVTNDDAKEATICESETHGPLTTENKAVFEWKAMADKDEELEIPRDAKIVQSLLKSMGVEDYEPRVIHKFLELWYRYVVDVLTDAQVLLELAQNRNKIPLPKSIAGPGVNLPPDQDTLISPNYQLAIPNKRRAEPIEETEDEEAVNPNPSQEDRMDMQIQQNPHQRVSFPLPKRQRD</sequence>
<gene>
    <name evidence="9" type="ORF">TanjilG_13561</name>
</gene>
<dbReference type="Gramene" id="OIW20495">
    <property type="protein sequence ID" value="OIW20495"/>
    <property type="gene ID" value="TanjilG_13561"/>
</dbReference>
<accession>A0A394DB71</accession>
<feature type="chain" id="PRO_5017238832" description="Pectinesterase inhibitor domain-containing protein" evidence="7">
    <location>
        <begin position="25"/>
        <end position="306"/>
    </location>
</feature>
<evidence type="ECO:0000256" key="5">
    <source>
        <dbReference type="ARBA" id="ARBA00023242"/>
    </source>
</evidence>
<dbReference type="InterPro" id="IPR006501">
    <property type="entry name" value="Pectinesterase_inhib_dom"/>
</dbReference>
<dbReference type="Gene3D" id="1.10.20.10">
    <property type="entry name" value="Histone, subunit A"/>
    <property type="match status" value="1"/>
</dbReference>
<evidence type="ECO:0000313" key="10">
    <source>
        <dbReference type="Proteomes" id="UP000188354"/>
    </source>
</evidence>
<dbReference type="NCBIfam" id="TIGR01614">
    <property type="entry name" value="PME_inhib"/>
    <property type="match status" value="1"/>
</dbReference>
<feature type="domain" description="Pectinesterase inhibitor" evidence="8">
    <location>
        <begin position="30"/>
        <end position="157"/>
    </location>
</feature>
<comment type="caution">
    <text evidence="9">The sequence shown here is derived from an EMBL/GenBank/DDBJ whole genome shotgun (WGS) entry which is preliminary data.</text>
</comment>
<comment type="subcellular location">
    <subcellularLocation>
        <location evidence="1">Nucleus</location>
    </subcellularLocation>
</comment>
<dbReference type="STRING" id="3871.A0A394DB71"/>
<feature type="region of interest" description="Disordered" evidence="6">
    <location>
        <begin position="260"/>
        <end position="306"/>
    </location>
</feature>
<dbReference type="Pfam" id="PF04043">
    <property type="entry name" value="PMEI"/>
    <property type="match status" value="1"/>
</dbReference>
<dbReference type="SMART" id="SM00856">
    <property type="entry name" value="PMEI"/>
    <property type="match status" value="1"/>
</dbReference>
<evidence type="ECO:0000256" key="1">
    <source>
        <dbReference type="ARBA" id="ARBA00004123"/>
    </source>
</evidence>
<evidence type="ECO:0000256" key="2">
    <source>
        <dbReference type="ARBA" id="ARBA00007646"/>
    </source>
</evidence>
<dbReference type="GO" id="GO:0003713">
    <property type="term" value="F:transcription coactivator activity"/>
    <property type="evidence" value="ECO:0007669"/>
    <property type="project" value="TreeGrafter"/>
</dbReference>
<dbReference type="GO" id="GO:0005669">
    <property type="term" value="C:transcription factor TFIID complex"/>
    <property type="evidence" value="ECO:0007669"/>
    <property type="project" value="TreeGrafter"/>
</dbReference>
<keyword evidence="5" id="KW-0539">Nucleus</keyword>
<dbReference type="Pfam" id="PF02291">
    <property type="entry name" value="TFIID-31kDa"/>
    <property type="match status" value="1"/>
</dbReference>
<evidence type="ECO:0000259" key="8">
    <source>
        <dbReference type="SMART" id="SM00856"/>
    </source>
</evidence>